<accession>A0A388TFK4</accession>
<proteinExistence type="predicted"/>
<keyword evidence="1" id="KW-0175">Coiled coil</keyword>
<feature type="coiled-coil region" evidence="1">
    <location>
        <begin position="174"/>
        <end position="208"/>
    </location>
</feature>
<name>A0A388TFK4_9BACT</name>
<keyword evidence="3" id="KW-1185">Reference proteome</keyword>
<protein>
    <submittedName>
        <fullName evidence="2">Uncharacterized protein</fullName>
    </submittedName>
</protein>
<evidence type="ECO:0000313" key="2">
    <source>
        <dbReference type="EMBL" id="GBR75643.1"/>
    </source>
</evidence>
<comment type="caution">
    <text evidence="2">The sequence shown here is derived from an EMBL/GenBank/DDBJ whole genome shotgun (WGS) entry which is preliminary data.</text>
</comment>
<reference evidence="2 3" key="1">
    <citation type="journal article" date="2019" name="ISME J.">
        <title>Genome analyses of uncultured TG2/ZB3 bacteria in 'Margulisbacteria' specifically attached to ectosymbiotic spirochetes of protists in the termite gut.</title>
        <authorList>
            <person name="Utami Y.D."/>
            <person name="Kuwahara H."/>
            <person name="Igai K."/>
            <person name="Murakami T."/>
            <person name="Sugaya K."/>
            <person name="Morikawa T."/>
            <person name="Nagura Y."/>
            <person name="Yuki M."/>
            <person name="Deevong P."/>
            <person name="Inoue T."/>
            <person name="Kihara K."/>
            <person name="Lo N."/>
            <person name="Yamada A."/>
            <person name="Ohkuma M."/>
            <person name="Hongoh Y."/>
        </authorList>
    </citation>
    <scope>NUCLEOTIDE SEQUENCE [LARGE SCALE GENOMIC DNA]</scope>
    <source>
        <strain evidence="2">NkOx7-02</strain>
    </source>
</reference>
<dbReference type="AlphaFoldDB" id="A0A388TFK4"/>
<sequence>MSLSNLQAVNIQDYQAANTRSQREIVENLVALTAANQAKQRGLTTTEYLNGHTHKEIADAVAKYNAQNEKDVILIMDLVVGHALGIIQKYNQDGRSISFTQMLERRKAHPEETIVDLAVNILRQSDPRLATNNSPHAKVNYFGERPPIAFVSVQDLLAKKDALQAAEIYKETNLADAEVLKIRIKNNKETAEENERRQEHRLANLEIAQRLDPLLSADFVYEKINAQRKTHRLARV</sequence>
<dbReference type="EMBL" id="BGZO01000005">
    <property type="protein sequence ID" value="GBR75643.1"/>
    <property type="molecule type" value="Genomic_DNA"/>
</dbReference>
<evidence type="ECO:0000256" key="1">
    <source>
        <dbReference type="SAM" id="Coils"/>
    </source>
</evidence>
<gene>
    <name evidence="2" type="ORF">NO2_0297</name>
</gene>
<evidence type="ECO:0000313" key="3">
    <source>
        <dbReference type="Proteomes" id="UP000275925"/>
    </source>
</evidence>
<organism evidence="2 3">
    <name type="scientific">Candidatus Termititenax persephonae</name>
    <dbReference type="NCBI Taxonomy" id="2218525"/>
    <lineage>
        <taxon>Bacteria</taxon>
        <taxon>Bacillati</taxon>
        <taxon>Candidatus Margulisiibacteriota</taxon>
        <taxon>Candidatus Termititenacia</taxon>
        <taxon>Candidatus Termititenacales</taxon>
        <taxon>Candidatus Termititenacaceae</taxon>
        <taxon>Candidatus Termititenax</taxon>
    </lineage>
</organism>
<dbReference type="Proteomes" id="UP000275925">
    <property type="component" value="Unassembled WGS sequence"/>
</dbReference>